<dbReference type="Proteomes" id="UP000324897">
    <property type="component" value="Chromosome 5"/>
</dbReference>
<evidence type="ECO:0000313" key="2">
    <source>
        <dbReference type="Proteomes" id="UP000324897"/>
    </source>
</evidence>
<protein>
    <submittedName>
        <fullName evidence="1">Uncharacterized protein</fullName>
    </submittedName>
</protein>
<name>A0A5J9WJ33_9POAL</name>
<gene>
    <name evidence="1" type="ORF">EJB05_06958</name>
</gene>
<proteinExistence type="predicted"/>
<comment type="caution">
    <text evidence="1">The sequence shown here is derived from an EMBL/GenBank/DDBJ whole genome shotgun (WGS) entry which is preliminary data.</text>
</comment>
<sequence length="94" mass="10300">MQATRDFSHLASTCRPRLNASNQYYVNNCGRKEPFRVTRCFGIPPADLSLARGASLDDEVVKCSGSRSGLATPTRVGLCPCQAAVRLQQEAWLI</sequence>
<dbReference type="EMBL" id="RWGY01000004">
    <property type="protein sequence ID" value="TVU47360.1"/>
    <property type="molecule type" value="Genomic_DNA"/>
</dbReference>
<dbReference type="AlphaFoldDB" id="A0A5J9WJ33"/>
<evidence type="ECO:0000313" key="1">
    <source>
        <dbReference type="EMBL" id="TVU47360.1"/>
    </source>
</evidence>
<organism evidence="1 2">
    <name type="scientific">Eragrostis curvula</name>
    <name type="common">weeping love grass</name>
    <dbReference type="NCBI Taxonomy" id="38414"/>
    <lineage>
        <taxon>Eukaryota</taxon>
        <taxon>Viridiplantae</taxon>
        <taxon>Streptophyta</taxon>
        <taxon>Embryophyta</taxon>
        <taxon>Tracheophyta</taxon>
        <taxon>Spermatophyta</taxon>
        <taxon>Magnoliopsida</taxon>
        <taxon>Liliopsida</taxon>
        <taxon>Poales</taxon>
        <taxon>Poaceae</taxon>
        <taxon>PACMAD clade</taxon>
        <taxon>Chloridoideae</taxon>
        <taxon>Eragrostideae</taxon>
        <taxon>Eragrostidinae</taxon>
        <taxon>Eragrostis</taxon>
    </lineage>
</organism>
<accession>A0A5J9WJ33</accession>
<reference evidence="1 2" key="1">
    <citation type="journal article" date="2019" name="Sci. Rep.">
        <title>A high-quality genome of Eragrostis curvula grass provides insights into Poaceae evolution and supports new strategies to enhance forage quality.</title>
        <authorList>
            <person name="Carballo J."/>
            <person name="Santos B.A.C.M."/>
            <person name="Zappacosta D."/>
            <person name="Garbus I."/>
            <person name="Selva J.P."/>
            <person name="Gallo C.A."/>
            <person name="Diaz A."/>
            <person name="Albertini E."/>
            <person name="Caccamo M."/>
            <person name="Echenique V."/>
        </authorList>
    </citation>
    <scope>NUCLEOTIDE SEQUENCE [LARGE SCALE GENOMIC DNA]</scope>
    <source>
        <strain evidence="2">cv. Victoria</strain>
        <tissue evidence="1">Leaf</tissue>
    </source>
</reference>
<dbReference type="Gramene" id="TVU47360">
    <property type="protein sequence ID" value="TVU47360"/>
    <property type="gene ID" value="EJB05_06958"/>
</dbReference>
<keyword evidence="2" id="KW-1185">Reference proteome</keyword>